<keyword evidence="3" id="KW-1185">Reference proteome</keyword>
<comment type="caution">
    <text evidence="2">The sequence shown here is derived from an EMBL/GenBank/DDBJ whole genome shotgun (WGS) entry which is preliminary data.</text>
</comment>
<name>A0A2N8NVT5_STREU</name>
<dbReference type="AlphaFoldDB" id="A0A2N8NVT5"/>
<dbReference type="Proteomes" id="UP000528608">
    <property type="component" value="Unassembled WGS sequence"/>
</dbReference>
<dbReference type="EMBL" id="LGUI01000004">
    <property type="protein sequence ID" value="PNE32881.1"/>
    <property type="molecule type" value="Genomic_DNA"/>
</dbReference>
<protein>
    <recommendedName>
        <fullName evidence="5">Muconolactone isomerase domain-containing protein</fullName>
    </recommendedName>
</protein>
<reference evidence="1 4" key="3">
    <citation type="submission" date="2020-08" db="EMBL/GenBank/DDBJ databases">
        <title>Genomic Encyclopedia of Type Strains, Phase III (KMG-III): the genomes of soil and plant-associated and newly described type strains.</title>
        <authorList>
            <person name="Whitman W."/>
        </authorList>
    </citation>
    <scope>NUCLEOTIDE SEQUENCE [LARGE SCALE GENOMIC DNA]</scope>
    <source>
        <strain evidence="1 4">CECT 3259</strain>
    </source>
</reference>
<evidence type="ECO:0000313" key="2">
    <source>
        <dbReference type="EMBL" id="PNE32881.1"/>
    </source>
</evidence>
<reference evidence="2" key="2">
    <citation type="submission" date="2015-07" db="EMBL/GenBank/DDBJ databases">
        <authorList>
            <person name="Noorani M."/>
        </authorList>
    </citation>
    <scope>NUCLEOTIDE SEQUENCE [LARGE SCALE GENOMIC DNA]</scope>
    <source>
        <strain evidence="2">ATCC 27428</strain>
    </source>
</reference>
<dbReference type="EMBL" id="JACHJF010000006">
    <property type="protein sequence ID" value="MBB5119183.1"/>
    <property type="molecule type" value="Genomic_DNA"/>
</dbReference>
<sequence length="98" mass="10824">MRTLLRARMDTRAGNEAIKNGSMPGIVQALMDQLKPEAAYFTALDGGRTCLMVFDLEDPSQMPAVAEKLFMDMEAEVEMHPVMNYDDLKKGLGALSRG</sequence>
<dbReference type="OrthoDB" id="120749at2"/>
<organism evidence="2 3">
    <name type="scientific">Streptomyces eurocidicus</name>
    <name type="common">Streptoverticillium eurocidicus</name>
    <dbReference type="NCBI Taxonomy" id="66423"/>
    <lineage>
        <taxon>Bacteria</taxon>
        <taxon>Bacillati</taxon>
        <taxon>Actinomycetota</taxon>
        <taxon>Actinomycetes</taxon>
        <taxon>Kitasatosporales</taxon>
        <taxon>Streptomycetaceae</taxon>
        <taxon>Streptomyces</taxon>
    </lineage>
</organism>
<evidence type="ECO:0008006" key="5">
    <source>
        <dbReference type="Google" id="ProtNLM"/>
    </source>
</evidence>
<evidence type="ECO:0000313" key="4">
    <source>
        <dbReference type="Proteomes" id="UP000528608"/>
    </source>
</evidence>
<accession>A0A2N8NVT5</accession>
<evidence type="ECO:0000313" key="3">
    <source>
        <dbReference type="Proteomes" id="UP000235945"/>
    </source>
</evidence>
<dbReference type="Proteomes" id="UP000235945">
    <property type="component" value="Unassembled WGS sequence"/>
</dbReference>
<dbReference type="RefSeq" id="WP_102918978.1">
    <property type="nucleotide sequence ID" value="NZ_JACHJF010000006.1"/>
</dbReference>
<proteinExistence type="predicted"/>
<reference evidence="3" key="1">
    <citation type="submission" date="2015-07" db="EMBL/GenBank/DDBJ databases">
        <authorList>
            <person name="Graham D.E."/>
            <person name="Giannone R.J."/>
            <person name="Gulvik C.A."/>
            <person name="Hettich R.L."/>
            <person name="Klingeman D.M."/>
            <person name="Mahan K.M."/>
            <person name="Parry R.J."/>
            <person name="Spain J.C."/>
        </authorList>
    </citation>
    <scope>NUCLEOTIDE SEQUENCE [LARGE SCALE GENOMIC DNA]</scope>
    <source>
        <strain evidence="3">ATCC 27428</strain>
    </source>
</reference>
<gene>
    <name evidence="2" type="ORF">AF335_15265</name>
    <name evidence="1" type="ORF">FHS36_002616</name>
</gene>
<evidence type="ECO:0000313" key="1">
    <source>
        <dbReference type="EMBL" id="MBB5119183.1"/>
    </source>
</evidence>